<reference evidence="11 12" key="1">
    <citation type="submission" date="2020-08" db="EMBL/GenBank/DDBJ databases">
        <title>Genomic Encyclopedia of Type Strains, Phase IV (KMG-IV): sequencing the most valuable type-strain genomes for metagenomic binning, comparative biology and taxonomic classification.</title>
        <authorList>
            <person name="Goeker M."/>
        </authorList>
    </citation>
    <scope>NUCLEOTIDE SEQUENCE [LARGE SCALE GENOMIC DNA]</scope>
    <source>
        <strain evidence="11 12">DSM 22198</strain>
    </source>
</reference>
<feature type="transmembrane region" description="Helical" evidence="9">
    <location>
        <begin position="20"/>
        <end position="39"/>
    </location>
</feature>
<dbReference type="GO" id="GO:0015031">
    <property type="term" value="P:protein transport"/>
    <property type="evidence" value="ECO:0007669"/>
    <property type="project" value="UniProtKB-KW"/>
</dbReference>
<dbReference type="InterPro" id="IPR000515">
    <property type="entry name" value="MetI-like"/>
</dbReference>
<keyword evidence="5" id="KW-0571">Peptide transport</keyword>
<evidence type="ECO:0000256" key="5">
    <source>
        <dbReference type="ARBA" id="ARBA00022856"/>
    </source>
</evidence>
<dbReference type="PANTHER" id="PTHR43386:SF1">
    <property type="entry name" value="D,D-DIPEPTIDE TRANSPORT SYSTEM PERMEASE PROTEIN DDPC-RELATED"/>
    <property type="match status" value="1"/>
</dbReference>
<keyword evidence="6" id="KW-0653">Protein transport</keyword>
<feature type="domain" description="ABC transmembrane type-1" evidence="10">
    <location>
        <begin position="79"/>
        <end position="267"/>
    </location>
</feature>
<dbReference type="SUPFAM" id="SSF161098">
    <property type="entry name" value="MetI-like"/>
    <property type="match status" value="1"/>
</dbReference>
<evidence type="ECO:0000256" key="6">
    <source>
        <dbReference type="ARBA" id="ARBA00022927"/>
    </source>
</evidence>
<feature type="transmembrane region" description="Helical" evidence="9">
    <location>
        <begin position="75"/>
        <end position="108"/>
    </location>
</feature>
<dbReference type="CDD" id="cd06261">
    <property type="entry name" value="TM_PBP2"/>
    <property type="match status" value="1"/>
</dbReference>
<dbReference type="GO" id="GO:0055085">
    <property type="term" value="P:transmembrane transport"/>
    <property type="evidence" value="ECO:0007669"/>
    <property type="project" value="InterPro"/>
</dbReference>
<keyword evidence="12" id="KW-1185">Reference proteome</keyword>
<accession>A0A7X0EHN4</accession>
<evidence type="ECO:0000259" key="10">
    <source>
        <dbReference type="PROSITE" id="PS50928"/>
    </source>
</evidence>
<evidence type="ECO:0000256" key="2">
    <source>
        <dbReference type="ARBA" id="ARBA00022448"/>
    </source>
</evidence>
<keyword evidence="2 9" id="KW-0813">Transport</keyword>
<comment type="similarity">
    <text evidence="9">Belongs to the binding-protein-dependent transport system permease family.</text>
</comment>
<dbReference type="Proteomes" id="UP000539175">
    <property type="component" value="Unassembled WGS sequence"/>
</dbReference>
<protein>
    <submittedName>
        <fullName evidence="11">Peptide/nickel transport system permease protein</fullName>
    </submittedName>
</protein>
<evidence type="ECO:0000256" key="1">
    <source>
        <dbReference type="ARBA" id="ARBA00004651"/>
    </source>
</evidence>
<keyword evidence="4 9" id="KW-0812">Transmembrane</keyword>
<keyword evidence="7 9" id="KW-1133">Transmembrane helix</keyword>
<dbReference type="InterPro" id="IPR050366">
    <property type="entry name" value="BP-dependent_transpt_permease"/>
</dbReference>
<name>A0A7X0EHN4_9PROT</name>
<dbReference type="InterPro" id="IPR035906">
    <property type="entry name" value="MetI-like_sf"/>
</dbReference>
<dbReference type="Gene3D" id="1.10.3720.10">
    <property type="entry name" value="MetI-like"/>
    <property type="match status" value="1"/>
</dbReference>
<evidence type="ECO:0000256" key="4">
    <source>
        <dbReference type="ARBA" id="ARBA00022692"/>
    </source>
</evidence>
<evidence type="ECO:0000256" key="8">
    <source>
        <dbReference type="ARBA" id="ARBA00023136"/>
    </source>
</evidence>
<organism evidence="11 12">
    <name type="scientific">Nitrospirillum iridis</name>
    <dbReference type="NCBI Taxonomy" id="765888"/>
    <lineage>
        <taxon>Bacteria</taxon>
        <taxon>Pseudomonadati</taxon>
        <taxon>Pseudomonadota</taxon>
        <taxon>Alphaproteobacteria</taxon>
        <taxon>Rhodospirillales</taxon>
        <taxon>Azospirillaceae</taxon>
        <taxon>Nitrospirillum</taxon>
    </lineage>
</organism>
<feature type="transmembrane region" description="Helical" evidence="9">
    <location>
        <begin position="200"/>
        <end position="225"/>
    </location>
</feature>
<evidence type="ECO:0000313" key="11">
    <source>
        <dbReference type="EMBL" id="MBB6255316.1"/>
    </source>
</evidence>
<proteinExistence type="inferred from homology"/>
<dbReference type="GO" id="GO:0015833">
    <property type="term" value="P:peptide transport"/>
    <property type="evidence" value="ECO:0007669"/>
    <property type="project" value="UniProtKB-KW"/>
</dbReference>
<evidence type="ECO:0000256" key="3">
    <source>
        <dbReference type="ARBA" id="ARBA00022475"/>
    </source>
</evidence>
<dbReference type="PROSITE" id="PS50928">
    <property type="entry name" value="ABC_TM1"/>
    <property type="match status" value="1"/>
</dbReference>
<keyword evidence="8 9" id="KW-0472">Membrane</keyword>
<dbReference type="GO" id="GO:0005886">
    <property type="term" value="C:plasma membrane"/>
    <property type="evidence" value="ECO:0007669"/>
    <property type="project" value="UniProtKB-SubCell"/>
</dbReference>
<dbReference type="EMBL" id="JACIIZ010000030">
    <property type="protein sequence ID" value="MBB6255316.1"/>
    <property type="molecule type" value="Genomic_DNA"/>
</dbReference>
<dbReference type="PANTHER" id="PTHR43386">
    <property type="entry name" value="OLIGOPEPTIDE TRANSPORT SYSTEM PERMEASE PROTEIN APPC"/>
    <property type="match status" value="1"/>
</dbReference>
<evidence type="ECO:0000313" key="12">
    <source>
        <dbReference type="Proteomes" id="UP000539175"/>
    </source>
</evidence>
<evidence type="ECO:0000256" key="9">
    <source>
        <dbReference type="RuleBase" id="RU363032"/>
    </source>
</evidence>
<keyword evidence="3" id="KW-1003">Cell membrane</keyword>
<feature type="transmembrane region" description="Helical" evidence="9">
    <location>
        <begin position="128"/>
        <end position="154"/>
    </location>
</feature>
<feature type="transmembrane region" description="Helical" evidence="9">
    <location>
        <begin position="245"/>
        <end position="266"/>
    </location>
</feature>
<comment type="subcellular location">
    <subcellularLocation>
        <location evidence="1 9">Cell membrane</location>
        <topology evidence="1 9">Multi-pass membrane protein</topology>
    </subcellularLocation>
</comment>
<dbReference type="AlphaFoldDB" id="A0A7X0EHN4"/>
<sequence length="282" mass="29245">MGVNLPPTLRRLLGIPVARVGLALMALVLATALLGPWLVGRDAWDLAGPPLLWPGQDGRFPLGTDSLGRDLAAGLAGGAAVSLAIGIVSALIAALLGTLIGAVGGYYGGAVEHLFGRVTDLFQTVPPFILAVVTVAALPPSLTSVVVAIGAVSWPATARLVRTRFLVLRESEFVLAGRMIGMGDIRLITTQILPSVLPPIIVLTPLTVGTAIQTEAALGFLGLSPPDLLTWGKMIGEGREQLLDAWYICGLPGLAIMTTVLAFNLLGESLNRLMAAGAREGR</sequence>
<comment type="caution">
    <text evidence="11">The sequence shown here is derived from an EMBL/GenBank/DDBJ whole genome shotgun (WGS) entry which is preliminary data.</text>
</comment>
<dbReference type="RefSeq" id="WP_184807827.1">
    <property type="nucleotide sequence ID" value="NZ_JACIIZ010000030.1"/>
</dbReference>
<gene>
    <name evidence="11" type="ORF">FHS74_005915</name>
</gene>
<dbReference type="Pfam" id="PF00528">
    <property type="entry name" value="BPD_transp_1"/>
    <property type="match status" value="1"/>
</dbReference>
<evidence type="ECO:0000256" key="7">
    <source>
        <dbReference type="ARBA" id="ARBA00022989"/>
    </source>
</evidence>